<sequence length="65" mass="7050">MTTHIPMPLIRIANAGKVHPFGDERTVHQAFPAGIPSAESDPFLMCDSFAFASEGISSDPDYFPI</sequence>
<reference evidence="1 2" key="1">
    <citation type="journal article" date="2018" name="J. Invertebr. Pathol.">
        <title>New genotyping method for the causative agent of crayfish plague (Aphanomyces astaci) based on whole genome data.</title>
        <authorList>
            <person name="Minardi D."/>
            <person name="Studholme D.J."/>
            <person name="van der Giezen M."/>
            <person name="Pretto T."/>
            <person name="Oidtmann B."/>
        </authorList>
    </citation>
    <scope>NUCLEOTIDE SEQUENCE [LARGE SCALE GENOMIC DNA]</scope>
    <source>
        <strain evidence="1 2">KB13</strain>
    </source>
</reference>
<proteinExistence type="predicted"/>
<comment type="caution">
    <text evidence="1">The sequence shown here is derived from an EMBL/GenBank/DDBJ whole genome shotgun (WGS) entry which is preliminary data.</text>
</comment>
<accession>A0A9X8DMJ7</accession>
<gene>
    <name evidence="1" type="ORF">DYB28_007780</name>
</gene>
<dbReference type="AlphaFoldDB" id="A0A9X8DMJ7"/>
<name>A0A9X8DMJ7_APHAT</name>
<organism evidence="1 2">
    <name type="scientific">Aphanomyces astaci</name>
    <name type="common">Crayfish plague agent</name>
    <dbReference type="NCBI Taxonomy" id="112090"/>
    <lineage>
        <taxon>Eukaryota</taxon>
        <taxon>Sar</taxon>
        <taxon>Stramenopiles</taxon>
        <taxon>Oomycota</taxon>
        <taxon>Saprolegniomycetes</taxon>
        <taxon>Saprolegniales</taxon>
        <taxon>Verrucalvaceae</taxon>
        <taxon>Aphanomyces</taxon>
    </lineage>
</organism>
<dbReference type="Proteomes" id="UP000275652">
    <property type="component" value="Unassembled WGS sequence"/>
</dbReference>
<evidence type="ECO:0000313" key="1">
    <source>
        <dbReference type="EMBL" id="RLO00259.1"/>
    </source>
</evidence>
<dbReference type="EMBL" id="QUTI01041208">
    <property type="protein sequence ID" value="RLO00259.1"/>
    <property type="molecule type" value="Genomic_DNA"/>
</dbReference>
<protein>
    <submittedName>
        <fullName evidence="1">Uncharacterized protein</fullName>
    </submittedName>
</protein>
<evidence type="ECO:0000313" key="2">
    <source>
        <dbReference type="Proteomes" id="UP000275652"/>
    </source>
</evidence>
<feature type="non-terminal residue" evidence="1">
    <location>
        <position position="65"/>
    </location>
</feature>